<keyword evidence="4" id="KW-0347">Helicase</keyword>
<dbReference type="GO" id="GO:0004386">
    <property type="term" value="F:helicase activity"/>
    <property type="evidence" value="ECO:0007669"/>
    <property type="project" value="UniProtKB-KW"/>
</dbReference>
<evidence type="ECO:0000256" key="7">
    <source>
        <dbReference type="ARBA" id="ARBA00023204"/>
    </source>
</evidence>
<evidence type="ECO:0000256" key="4">
    <source>
        <dbReference type="ARBA" id="ARBA00022806"/>
    </source>
</evidence>
<keyword evidence="3" id="KW-0378">Hydrolase</keyword>
<keyword evidence="5" id="KW-0067">ATP-binding</keyword>
<keyword evidence="7" id="KW-0234">DNA repair</keyword>
<dbReference type="GO" id="GO:0006281">
    <property type="term" value="P:DNA repair"/>
    <property type="evidence" value="ECO:0007669"/>
    <property type="project" value="UniProtKB-KW"/>
</dbReference>
<dbReference type="Pfam" id="PF12705">
    <property type="entry name" value="PDDEXK_1"/>
    <property type="match status" value="1"/>
</dbReference>
<accession>A0A6L7AAI2</accession>
<evidence type="ECO:0000259" key="8">
    <source>
        <dbReference type="Pfam" id="PF12705"/>
    </source>
</evidence>
<organism evidence="9 10">
    <name type="scientific">Leuconostoc lactis</name>
    <dbReference type="NCBI Taxonomy" id="1246"/>
    <lineage>
        <taxon>Bacteria</taxon>
        <taxon>Bacillati</taxon>
        <taxon>Bacillota</taxon>
        <taxon>Bacilli</taxon>
        <taxon>Lactobacillales</taxon>
        <taxon>Lactobacillaceae</taxon>
        <taxon>Leuconostoc</taxon>
    </lineage>
</organism>
<comment type="caution">
    <text evidence="9">The sequence shown here is derived from an EMBL/GenBank/DDBJ whole genome shotgun (WGS) entry which is preliminary data.</text>
</comment>
<evidence type="ECO:0000256" key="3">
    <source>
        <dbReference type="ARBA" id="ARBA00022801"/>
    </source>
</evidence>
<proteinExistence type="predicted"/>
<dbReference type="GO" id="GO:0003677">
    <property type="term" value="F:DNA binding"/>
    <property type="evidence" value="ECO:0007669"/>
    <property type="project" value="UniProtKB-KW"/>
</dbReference>
<dbReference type="EMBL" id="WSZI01000014">
    <property type="protein sequence ID" value="MWN21470.1"/>
    <property type="molecule type" value="Genomic_DNA"/>
</dbReference>
<keyword evidence="2" id="KW-0227">DNA damage</keyword>
<dbReference type="Proteomes" id="UP000478636">
    <property type="component" value="Unassembled WGS sequence"/>
</dbReference>
<dbReference type="GO" id="GO:0005524">
    <property type="term" value="F:ATP binding"/>
    <property type="evidence" value="ECO:0007669"/>
    <property type="project" value="UniProtKB-KW"/>
</dbReference>
<sequence length="263" mass="29077">MELLDDGEAALFYQLKKKKDGQLYATSDFVEADDFGLLLQHNAENITQAGDHILGGEFPLLPTMGYWQAAQKNAEALGVEAIGGAFFAKIAPERRRIADFKGDVDALLAGQVPPEIFKYRGLFVAEPDYLDSFPVKGALPALEFSGRRGPIKVRGKIDRLDRQDPNGVFGTIIDYKSNGKQFDWAQAFDGLQMQLLTPDDLLDLVSQAMTAELSLPVYQLLATNGKMRAVRDHLAKISRQLMLNLQQAARANGSYPQAVEQLF</sequence>
<gene>
    <name evidence="9" type="ORF">GQS40_08730</name>
</gene>
<evidence type="ECO:0000313" key="9">
    <source>
        <dbReference type="EMBL" id="MWN21470.1"/>
    </source>
</evidence>
<name>A0A6L7AAI2_LEULA</name>
<protein>
    <recommendedName>
        <fullName evidence="8">PD-(D/E)XK endonuclease-like domain-containing protein</fullName>
    </recommendedName>
</protein>
<keyword evidence="1" id="KW-0547">Nucleotide-binding</keyword>
<keyword evidence="6" id="KW-0238">DNA-binding</keyword>
<evidence type="ECO:0000256" key="1">
    <source>
        <dbReference type="ARBA" id="ARBA00022741"/>
    </source>
</evidence>
<evidence type="ECO:0000256" key="5">
    <source>
        <dbReference type="ARBA" id="ARBA00022840"/>
    </source>
</evidence>
<dbReference type="InterPro" id="IPR038726">
    <property type="entry name" value="PDDEXK_AddAB-type"/>
</dbReference>
<dbReference type="GO" id="GO:0016787">
    <property type="term" value="F:hydrolase activity"/>
    <property type="evidence" value="ECO:0007669"/>
    <property type="project" value="UniProtKB-KW"/>
</dbReference>
<reference evidence="9 10" key="1">
    <citation type="submission" date="2019-12" db="EMBL/GenBank/DDBJ databases">
        <title>Complete genome sequence of Leuconostoc lactis strain AVN1 provides insights into metabolic potential.</title>
        <authorList>
            <person name="Besrour N."/>
            <person name="Najjari A."/>
            <person name="Fhoula I."/>
            <person name="Jaballah S."/>
            <person name="Klibi N."/>
            <person name="Ouzari H.I."/>
        </authorList>
    </citation>
    <scope>NUCLEOTIDE SEQUENCE [LARGE SCALE GENOMIC DNA]</scope>
    <source>
        <strain evidence="9 10">AVN1</strain>
    </source>
</reference>
<evidence type="ECO:0000256" key="6">
    <source>
        <dbReference type="ARBA" id="ARBA00023125"/>
    </source>
</evidence>
<evidence type="ECO:0000256" key="2">
    <source>
        <dbReference type="ARBA" id="ARBA00022763"/>
    </source>
</evidence>
<dbReference type="AlphaFoldDB" id="A0A6L7AAI2"/>
<feature type="domain" description="PD-(D/E)XK endonuclease-like" evidence="8">
    <location>
        <begin position="142"/>
        <end position="195"/>
    </location>
</feature>
<evidence type="ECO:0000313" key="10">
    <source>
        <dbReference type="Proteomes" id="UP000478636"/>
    </source>
</evidence>